<evidence type="ECO:0000313" key="3">
    <source>
        <dbReference type="Proteomes" id="UP000036449"/>
    </source>
</evidence>
<dbReference type="Pfam" id="PF01865">
    <property type="entry name" value="PhoU_div"/>
    <property type="match status" value="1"/>
</dbReference>
<dbReference type="EMBL" id="LABZ01000323">
    <property type="protein sequence ID" value="KMO28901.1"/>
    <property type="molecule type" value="Genomic_DNA"/>
</dbReference>
<dbReference type="InterPro" id="IPR018445">
    <property type="entry name" value="Put_Phosphate_transp_reg"/>
</dbReference>
<dbReference type="AlphaFoldDB" id="A0A0J6US00"/>
<dbReference type="Proteomes" id="UP000036449">
    <property type="component" value="Unassembled WGS sequence"/>
</dbReference>
<comment type="similarity">
    <text evidence="1">Belongs to the UPF0111 family.</text>
</comment>
<name>A0A0J6US00_9HYPH</name>
<protein>
    <submittedName>
        <fullName evidence="2">Nuclease PIN</fullName>
    </submittedName>
</protein>
<gene>
    <name evidence="2" type="ORF">VQ03_29730</name>
</gene>
<sequence length="214" mass="23855">MLGWFRALMPREDRFFDLFERHARTLVAGAEALQALLEGGEDVPRYCRIIAEREQEADDIAREVLEAVRRSFITPFDRGDIKDLIQSMDDALDQMNRTAKTITLFEVRSFDPVMREMGGTVLEAARLTAEAVPLLNGIGKHAAPLSALTERVIAVEGRSDALHEQGLKALYHAHGRGDPMAYIVGSEILGHLEDVVDRFEDVANEISAIVIENV</sequence>
<evidence type="ECO:0000256" key="1">
    <source>
        <dbReference type="ARBA" id="ARBA00008591"/>
    </source>
</evidence>
<dbReference type="PANTHER" id="PTHR37298:SF1">
    <property type="entry name" value="UPF0111 PROTEIN YKAA"/>
    <property type="match status" value="1"/>
</dbReference>
<accession>A0A0J6US00</accession>
<dbReference type="RefSeq" id="WP_048454524.1">
    <property type="nucleotide sequence ID" value="NZ_JBNNPJ010000101.1"/>
</dbReference>
<organism evidence="2 3">
    <name type="scientific">Methylobacterium tarhaniae</name>
    <dbReference type="NCBI Taxonomy" id="1187852"/>
    <lineage>
        <taxon>Bacteria</taxon>
        <taxon>Pseudomonadati</taxon>
        <taxon>Pseudomonadota</taxon>
        <taxon>Alphaproteobacteria</taxon>
        <taxon>Hyphomicrobiales</taxon>
        <taxon>Methylobacteriaceae</taxon>
        <taxon>Methylobacterium</taxon>
    </lineage>
</organism>
<proteinExistence type="inferred from homology"/>
<dbReference type="InterPro" id="IPR038078">
    <property type="entry name" value="PhoU-like_sf"/>
</dbReference>
<dbReference type="PANTHER" id="PTHR37298">
    <property type="entry name" value="UPF0111 PROTEIN YKAA"/>
    <property type="match status" value="1"/>
</dbReference>
<reference evidence="2 3" key="1">
    <citation type="submission" date="2015-03" db="EMBL/GenBank/DDBJ databases">
        <title>Genome sequencing of Methylobacterium tarhaniae DSM 25844.</title>
        <authorList>
            <person name="Chaudhry V."/>
            <person name="Patil P.B."/>
        </authorList>
    </citation>
    <scope>NUCLEOTIDE SEQUENCE [LARGE SCALE GENOMIC DNA]</scope>
    <source>
        <strain evidence="2 3">DSM 25844</strain>
    </source>
</reference>
<keyword evidence="3" id="KW-1185">Reference proteome</keyword>
<dbReference type="InterPro" id="IPR052912">
    <property type="entry name" value="UPF0111_domain"/>
</dbReference>
<evidence type="ECO:0000313" key="2">
    <source>
        <dbReference type="EMBL" id="KMO28901.1"/>
    </source>
</evidence>
<comment type="caution">
    <text evidence="2">The sequence shown here is derived from an EMBL/GenBank/DDBJ whole genome shotgun (WGS) entry which is preliminary data.</text>
</comment>
<dbReference type="Gene3D" id="1.20.58.220">
    <property type="entry name" value="Phosphate transport system protein phou homolog 2, domain 2"/>
    <property type="match status" value="1"/>
</dbReference>
<dbReference type="OrthoDB" id="9797568at2"/>
<dbReference type="PATRIC" id="fig|1187852.3.peg.4486"/>